<protein>
    <submittedName>
        <fullName evidence="2">Putative glycosyl hydrolase</fullName>
    </submittedName>
</protein>
<evidence type="ECO:0000313" key="2">
    <source>
        <dbReference type="EMBL" id="AGB40108.1"/>
    </source>
</evidence>
<dbReference type="EMBL" id="CP003359">
    <property type="protein sequence ID" value="AGB40108.1"/>
    <property type="molecule type" value="Genomic_DNA"/>
</dbReference>
<dbReference type="CDD" id="cd00118">
    <property type="entry name" value="LysM"/>
    <property type="match status" value="1"/>
</dbReference>
<dbReference type="InterPro" id="IPR018392">
    <property type="entry name" value="LysM"/>
</dbReference>
<name>L0K7K7_HALHC</name>
<dbReference type="InterPro" id="IPR024300">
    <property type="entry name" value="SipL_SPOCS_dom"/>
</dbReference>
<evidence type="ECO:0000313" key="3">
    <source>
        <dbReference type="Proteomes" id="UP000010880"/>
    </source>
</evidence>
<organism evidence="2 3">
    <name type="scientific">Halobacteroides halobius (strain ATCC 35273 / DSM 5150 / MD-1)</name>
    <dbReference type="NCBI Taxonomy" id="748449"/>
    <lineage>
        <taxon>Bacteria</taxon>
        <taxon>Bacillati</taxon>
        <taxon>Bacillota</taxon>
        <taxon>Clostridia</taxon>
        <taxon>Halanaerobiales</taxon>
        <taxon>Halobacteroidaceae</taxon>
        <taxon>Halobacteroides</taxon>
    </lineage>
</organism>
<dbReference type="Pfam" id="PF12673">
    <property type="entry name" value="SipL"/>
    <property type="match status" value="3"/>
</dbReference>
<dbReference type="Pfam" id="PF01476">
    <property type="entry name" value="LysM"/>
    <property type="match status" value="1"/>
</dbReference>
<dbReference type="eggNOG" id="COG1388">
    <property type="taxonomic scope" value="Bacteria"/>
</dbReference>
<dbReference type="Gene3D" id="3.10.350.10">
    <property type="entry name" value="LysM domain"/>
    <property type="match status" value="1"/>
</dbReference>
<sequence>MAVNVKEEEVRVEYVVVEETVRTSVEGTLQVPNQKPDIQRVLEIGVEQVKLDDMGSDSDLYVEEGGVSFTGGAIEMGVVYVAAEADQPVHFFHDDLELSNIDLDIPELTSDMNVSVKIEVTDISYEVNPPTDTIEVTAILAIEVKATETREIEVITDVTGIKDSLVDKELLKVEDIIDEINQKKIIKDKNLELDNDISRILKVEGGLITTAKAKIVNGAVKVTGRFKAKVMYVADTAADDQPVYIEEGTFDFTQVIDIPQVTNEMKAYADVDLKRWNYSIADTNVANIDAIINIYVKVTAPREVMAVVDVSSDKVKVEEEVIRVEEIVGENQITDTIVQSFTIPDVKPDIQSIVESKGNLLNLDCNVDDGGVTVTGTLQSGVLYQAEDNSAHFVWSTEAQNADQEFTSFVSVGGAKAGMDCYQDVVLQRVKATKQGDRSVKITATISEYVRVSDLKELNIVTDIIAVSPVVDQPDYERPSRIVYVVQPGDTLYKIAARYNTTVDALVEVNDIENPNYIEVGQKIIIPKEIIDQPRG</sequence>
<evidence type="ECO:0000259" key="1">
    <source>
        <dbReference type="PROSITE" id="PS51782"/>
    </source>
</evidence>
<gene>
    <name evidence="2" type="ordered locus">Halha_0088</name>
</gene>
<accession>L0K7K7</accession>
<dbReference type="AlphaFoldDB" id="L0K7K7"/>
<dbReference type="Proteomes" id="UP000010880">
    <property type="component" value="Chromosome"/>
</dbReference>
<dbReference type="SMART" id="SM00257">
    <property type="entry name" value="LysM"/>
    <property type="match status" value="1"/>
</dbReference>
<reference evidence="3" key="1">
    <citation type="submission" date="2012-02" db="EMBL/GenBank/DDBJ databases">
        <title>The complete genome of Halobacteroides halobius DSM 5150.</title>
        <authorList>
            <person name="Lucas S."/>
            <person name="Copeland A."/>
            <person name="Lapidus A."/>
            <person name="Glavina del Rio T."/>
            <person name="Dalin E."/>
            <person name="Tice H."/>
            <person name="Bruce D."/>
            <person name="Goodwin L."/>
            <person name="Pitluck S."/>
            <person name="Peters L."/>
            <person name="Mikhailova N."/>
            <person name="Gu W."/>
            <person name="Kyrpides N."/>
            <person name="Mavromatis K."/>
            <person name="Ivanova N."/>
            <person name="Brettin T."/>
            <person name="Detter J.C."/>
            <person name="Han C."/>
            <person name="Larimer F."/>
            <person name="Land M."/>
            <person name="Hauser L."/>
            <person name="Markowitz V."/>
            <person name="Cheng J.-F."/>
            <person name="Hugenholtz P."/>
            <person name="Woyke T."/>
            <person name="Wu D."/>
            <person name="Tindall B."/>
            <person name="Pomrenke H."/>
            <person name="Brambilla E."/>
            <person name="Klenk H.-P."/>
            <person name="Eisen J.A."/>
        </authorList>
    </citation>
    <scope>NUCLEOTIDE SEQUENCE [LARGE SCALE GENOMIC DNA]</scope>
    <source>
        <strain evidence="3">ATCC 35273 / DSM 5150 / MD-1</strain>
    </source>
</reference>
<dbReference type="SUPFAM" id="SSF54106">
    <property type="entry name" value="LysM domain"/>
    <property type="match status" value="1"/>
</dbReference>
<dbReference type="RefSeq" id="WP_015325836.1">
    <property type="nucleotide sequence ID" value="NC_019978.1"/>
</dbReference>
<keyword evidence="3" id="KW-1185">Reference proteome</keyword>
<dbReference type="PANTHER" id="PTHR33734">
    <property type="entry name" value="LYSM DOMAIN-CONTAINING GPI-ANCHORED PROTEIN 2"/>
    <property type="match status" value="1"/>
</dbReference>
<dbReference type="PROSITE" id="PS51782">
    <property type="entry name" value="LYSM"/>
    <property type="match status" value="1"/>
</dbReference>
<feature type="domain" description="LysM" evidence="1">
    <location>
        <begin position="482"/>
        <end position="526"/>
    </location>
</feature>
<dbReference type="KEGG" id="hhl:Halha_0088"/>
<dbReference type="HOGENOM" id="CLU_037106_0_0_9"/>
<proteinExistence type="predicted"/>
<keyword evidence="2" id="KW-0378">Hydrolase</keyword>
<dbReference type="GO" id="GO:0016787">
    <property type="term" value="F:hydrolase activity"/>
    <property type="evidence" value="ECO:0007669"/>
    <property type="project" value="UniProtKB-KW"/>
</dbReference>
<dbReference type="OrthoDB" id="9779340at2"/>
<dbReference type="InterPro" id="IPR036779">
    <property type="entry name" value="LysM_dom_sf"/>
</dbReference>
<dbReference type="GO" id="GO:0008932">
    <property type="term" value="F:lytic endotransglycosylase activity"/>
    <property type="evidence" value="ECO:0007669"/>
    <property type="project" value="TreeGrafter"/>
</dbReference>
<dbReference type="STRING" id="748449.Halha_0088"/>
<dbReference type="PANTHER" id="PTHR33734:SF22">
    <property type="entry name" value="MEMBRANE-BOUND LYTIC MUREIN TRANSGLYCOSYLASE D"/>
    <property type="match status" value="1"/>
</dbReference>